<protein>
    <submittedName>
        <fullName evidence="2">Uncharacterized protein</fullName>
    </submittedName>
</protein>
<sequence length="217" mass="23780">MRRGNRDLDVRRRGLVRGADAVMRREVQPLERPAQAGARSADRRHGKERDAAARPEVEREARRGEGHDIVLSDKDAAPIGALAEHGHRGELMVDARAEKARAQHQRRRDVAQALVEVGGVLLVDAVIALLRDARRVLGGQGVHVADHRVWRHPGPQQRPGTAVSGHARTGPGEQRVQRPLGQGPAADQQNGLLAVDNGRLHRGLILICETRHNPAMK</sequence>
<dbReference type="STRING" id="1123237.Salmuc_05362"/>
<feature type="region of interest" description="Disordered" evidence="1">
    <location>
        <begin position="1"/>
        <end position="72"/>
    </location>
</feature>
<accession>S9RCX1</accession>
<feature type="region of interest" description="Disordered" evidence="1">
    <location>
        <begin position="150"/>
        <end position="188"/>
    </location>
</feature>
<dbReference type="Proteomes" id="UP000015347">
    <property type="component" value="Unassembled WGS sequence"/>
</dbReference>
<feature type="compositionally biased region" description="Basic and acidic residues" evidence="1">
    <location>
        <begin position="40"/>
        <end position="72"/>
    </location>
</feature>
<reference evidence="3" key="1">
    <citation type="journal article" date="2014" name="Stand. Genomic Sci.">
        <title>Genome sequence of the exopolysaccharide-producing Salipiger mucosus type strain (DSM 16094(T)), a moderately halophilic member of the Roseobacter clade.</title>
        <authorList>
            <person name="Riedel T."/>
            <person name="Spring S."/>
            <person name="Fiebig A."/>
            <person name="Petersen J."/>
            <person name="Kyrpides N.C."/>
            <person name="Goker M."/>
            <person name="Klenk H.P."/>
        </authorList>
    </citation>
    <scope>NUCLEOTIDE SEQUENCE [LARGE SCALE GENOMIC DNA]</scope>
    <source>
        <strain evidence="3">DSM 16094</strain>
    </source>
</reference>
<keyword evidence="3" id="KW-1185">Reference proteome</keyword>
<dbReference type="AlphaFoldDB" id="S9RCX1"/>
<feature type="compositionally biased region" description="Basic and acidic residues" evidence="1">
    <location>
        <begin position="1"/>
        <end position="12"/>
    </location>
</feature>
<comment type="caution">
    <text evidence="2">The sequence shown here is derived from an EMBL/GenBank/DDBJ whole genome shotgun (WGS) entry which is preliminary data.</text>
</comment>
<organism evidence="2 3">
    <name type="scientific">Salipiger mucosus DSM 16094</name>
    <dbReference type="NCBI Taxonomy" id="1123237"/>
    <lineage>
        <taxon>Bacteria</taxon>
        <taxon>Pseudomonadati</taxon>
        <taxon>Pseudomonadota</taxon>
        <taxon>Alphaproteobacteria</taxon>
        <taxon>Rhodobacterales</taxon>
        <taxon>Roseobacteraceae</taxon>
        <taxon>Salipiger</taxon>
    </lineage>
</organism>
<evidence type="ECO:0000256" key="1">
    <source>
        <dbReference type="SAM" id="MobiDB-lite"/>
    </source>
</evidence>
<dbReference type="HOGENOM" id="CLU_1271534_0_0_5"/>
<gene>
    <name evidence="2" type="ORF">Salmuc_05362</name>
</gene>
<dbReference type="EMBL" id="APVH01000063">
    <property type="protein sequence ID" value="EPX75975.1"/>
    <property type="molecule type" value="Genomic_DNA"/>
</dbReference>
<name>S9RCX1_9RHOB</name>
<proteinExistence type="predicted"/>
<evidence type="ECO:0000313" key="2">
    <source>
        <dbReference type="EMBL" id="EPX75975.1"/>
    </source>
</evidence>
<evidence type="ECO:0000313" key="3">
    <source>
        <dbReference type="Proteomes" id="UP000015347"/>
    </source>
</evidence>
<dbReference type="eggNOG" id="ENOG5033MMD">
    <property type="taxonomic scope" value="Bacteria"/>
</dbReference>